<dbReference type="STRING" id="159449.B4N89_45485"/>
<keyword evidence="2" id="KW-1185">Reference proteome</keyword>
<accession>A0A1T3NJ67</accession>
<comment type="caution">
    <text evidence="1">The sequence shown here is derived from an EMBL/GenBank/DDBJ whole genome shotgun (WGS) entry which is preliminary data.</text>
</comment>
<evidence type="ECO:0000313" key="1">
    <source>
        <dbReference type="EMBL" id="OPC76740.1"/>
    </source>
</evidence>
<dbReference type="Proteomes" id="UP000190037">
    <property type="component" value="Unassembled WGS sequence"/>
</dbReference>
<evidence type="ECO:0000313" key="2">
    <source>
        <dbReference type="Proteomes" id="UP000190037"/>
    </source>
</evidence>
<reference evidence="1 2" key="1">
    <citation type="submission" date="2017-03" db="EMBL/GenBank/DDBJ databases">
        <title>Draft genome sequence of Streptomyces scabrisporus NF3, endophyte isolated from Amphipterygium adstringens.</title>
        <authorList>
            <person name="Vazquez M."/>
            <person name="Ceapa C.D."/>
            <person name="Rodriguez Luna D."/>
            <person name="Sanchez Esquivel S."/>
        </authorList>
    </citation>
    <scope>NUCLEOTIDE SEQUENCE [LARGE SCALE GENOMIC DNA]</scope>
    <source>
        <strain evidence="1 2">NF3</strain>
    </source>
</reference>
<organism evidence="1 2">
    <name type="scientific">Embleya scabrispora</name>
    <dbReference type="NCBI Taxonomy" id="159449"/>
    <lineage>
        <taxon>Bacteria</taxon>
        <taxon>Bacillati</taxon>
        <taxon>Actinomycetota</taxon>
        <taxon>Actinomycetes</taxon>
        <taxon>Kitasatosporales</taxon>
        <taxon>Streptomycetaceae</taxon>
        <taxon>Embleya</taxon>
    </lineage>
</organism>
<dbReference type="AlphaFoldDB" id="A0A1T3NJ67"/>
<sequence length="339" mass="37207">MSEAVVAVEPTMDPAAMRAIAIEYPRTLARLNRVAHTPDWAWTALGLWIPDDDPRIAADQARALLETATPDEPARAEVLWRAPGHDRPAWWRTAITATGHGAGVAWLRGEFANPTTRMIDLADVAAVLPLPPHAPTSCLHAHRDDFLSSPLRPVPDRDTLTPRVPMTPPEALVLTQYWLHWVAHRVGPLYPVNQEQAFDCRDRLFDLAVASVARGPRTRVDAVAFTADLTTRCRVHTLDPLPDYVHGPHARAVGARLIAHPHADGCVGVEDGDLDELHAVLGVVARYGGTVRLTTTDPDLPGMAPIAESVYVVHFDLRAELVEDDRAREITALDRLVDT</sequence>
<dbReference type="EMBL" id="MWQN01000005">
    <property type="protein sequence ID" value="OPC76740.1"/>
    <property type="molecule type" value="Genomic_DNA"/>
</dbReference>
<name>A0A1T3NJ67_9ACTN</name>
<gene>
    <name evidence="1" type="ORF">B4N89_45485</name>
</gene>
<proteinExistence type="predicted"/>
<dbReference type="OrthoDB" id="3210113at2"/>
<protein>
    <submittedName>
        <fullName evidence="1">Uncharacterized protein</fullName>
    </submittedName>
</protein>
<dbReference type="RefSeq" id="WP_078982587.1">
    <property type="nucleotide sequence ID" value="NZ_MWQN01000005.1"/>
</dbReference>